<dbReference type="InterPro" id="IPR015590">
    <property type="entry name" value="Aldehyde_DH_dom"/>
</dbReference>
<evidence type="ECO:0000256" key="2">
    <source>
        <dbReference type="ARBA" id="ARBA00009986"/>
    </source>
</evidence>
<dbReference type="GO" id="GO:0009450">
    <property type="term" value="P:gamma-aminobutyric acid catabolic process"/>
    <property type="evidence" value="ECO:0007669"/>
    <property type="project" value="TreeGrafter"/>
</dbReference>
<dbReference type="InterPro" id="IPR016161">
    <property type="entry name" value="Ald_DH/histidinol_DH"/>
</dbReference>
<name>A0A6A4K2K1_APOLU</name>
<dbReference type="FunFam" id="3.40.605.10:FF:000005">
    <property type="entry name" value="Succinate-semialdehyde dehydrogenase I"/>
    <property type="match status" value="1"/>
</dbReference>
<dbReference type="GO" id="GO:0004777">
    <property type="term" value="F:succinate-semialdehyde dehydrogenase (NAD+) activity"/>
    <property type="evidence" value="ECO:0007669"/>
    <property type="project" value="TreeGrafter"/>
</dbReference>
<evidence type="ECO:0000256" key="3">
    <source>
        <dbReference type="ARBA" id="ARBA00023002"/>
    </source>
</evidence>
<dbReference type="GO" id="GO:0005739">
    <property type="term" value="C:mitochondrion"/>
    <property type="evidence" value="ECO:0007669"/>
    <property type="project" value="TreeGrafter"/>
</dbReference>
<sequence length="515" mass="55839">MTLVRSAKLFQIERQLQWSCTRAMSTPTFPSKCFVDGKWVSASSGKTFPVHNPANGQVLTNVPSMVNTDVEKAISAASSAFQTWKTTPAKDRSILLRKWYDLINKKVDLFANLIHLEAGKSVAEAKTEVVYGNSFLEWFSEEARRAYGDVLCSPTNTKRLMHIRQPAGVAAVITPWNFPLAMITRKAGAALAAGCTCVVKPAEDTPLTALALAECAAEAGIPKGVINVVTAERSNAGPVGQLLCQSPLVSVVTFTGSTNVGKILYRHCAEGIKKISLELGGNAPFIVFNSADMDAATRGAIASKFRNCGQTCVSANRFLLQDSIHDKFVEKLNEAMDACLHLGPVQKTSSDTTQELGPLINEAQLKKVDHMVQDAIKKGAKVVRGGKRATHLGELYYEPTILADITPDMLCYNEEIFGPVVSCIRFKTEEEVLRIANSSESGLAGYFFSQDLSQIFRVAEALEVGMVGINEGAISTPEAAFGGVKQSGLGREGSYHGLEEFMEWKYMCFGNLQSS</sequence>
<reference evidence="6" key="1">
    <citation type="journal article" date="2021" name="Mol. Ecol. Resour.">
        <title>Apolygus lucorum genome provides insights into omnivorousness and mesophyll feeding.</title>
        <authorList>
            <person name="Liu Y."/>
            <person name="Liu H."/>
            <person name="Wang H."/>
            <person name="Huang T."/>
            <person name="Liu B."/>
            <person name="Yang B."/>
            <person name="Yin L."/>
            <person name="Li B."/>
            <person name="Zhang Y."/>
            <person name="Zhang S."/>
            <person name="Jiang F."/>
            <person name="Zhang X."/>
            <person name="Ren Y."/>
            <person name="Wang B."/>
            <person name="Wang S."/>
            <person name="Lu Y."/>
            <person name="Wu K."/>
            <person name="Fan W."/>
            <person name="Wang G."/>
        </authorList>
    </citation>
    <scope>NUCLEOTIDE SEQUENCE</scope>
    <source>
        <strain evidence="6">12Hb</strain>
    </source>
</reference>
<dbReference type="PROSITE" id="PS00687">
    <property type="entry name" value="ALDEHYDE_DEHYDR_GLU"/>
    <property type="match status" value="1"/>
</dbReference>
<protein>
    <recommendedName>
        <fullName evidence="5">Aldehyde dehydrogenase domain-containing protein</fullName>
    </recommendedName>
</protein>
<evidence type="ECO:0000256" key="4">
    <source>
        <dbReference type="RuleBase" id="RU003345"/>
    </source>
</evidence>
<comment type="similarity">
    <text evidence="2 4">Belongs to the aldehyde dehydrogenase family.</text>
</comment>
<dbReference type="FunFam" id="3.40.309.10:FF:000004">
    <property type="entry name" value="Succinate-semialdehyde dehydrogenase I"/>
    <property type="match status" value="1"/>
</dbReference>
<dbReference type="AlphaFoldDB" id="A0A6A4K2K1"/>
<evidence type="ECO:0000313" key="7">
    <source>
        <dbReference type="Proteomes" id="UP000466442"/>
    </source>
</evidence>
<keyword evidence="7" id="KW-1185">Reference proteome</keyword>
<dbReference type="OrthoDB" id="310895at2759"/>
<dbReference type="Proteomes" id="UP000466442">
    <property type="component" value="Linkage Group LG1"/>
</dbReference>
<dbReference type="CDD" id="cd07103">
    <property type="entry name" value="ALDH_F5_SSADH_GabD"/>
    <property type="match status" value="1"/>
</dbReference>
<comment type="caution">
    <text evidence="6">The sequence shown here is derived from an EMBL/GenBank/DDBJ whole genome shotgun (WGS) entry which is preliminary data.</text>
</comment>
<evidence type="ECO:0000259" key="5">
    <source>
        <dbReference type="Pfam" id="PF00171"/>
    </source>
</evidence>
<dbReference type="InterPro" id="IPR050740">
    <property type="entry name" value="Aldehyde_DH_Superfamily"/>
</dbReference>
<dbReference type="Pfam" id="PF00171">
    <property type="entry name" value="Aldedh"/>
    <property type="match status" value="1"/>
</dbReference>
<dbReference type="PANTHER" id="PTHR43353:SF5">
    <property type="entry name" value="SUCCINATE-SEMIALDEHYDE DEHYDROGENASE, MITOCHONDRIAL"/>
    <property type="match status" value="1"/>
</dbReference>
<organism evidence="6 7">
    <name type="scientific">Apolygus lucorum</name>
    <name type="common">Small green plant bug</name>
    <name type="synonym">Lygocoris lucorum</name>
    <dbReference type="NCBI Taxonomy" id="248454"/>
    <lineage>
        <taxon>Eukaryota</taxon>
        <taxon>Metazoa</taxon>
        <taxon>Ecdysozoa</taxon>
        <taxon>Arthropoda</taxon>
        <taxon>Hexapoda</taxon>
        <taxon>Insecta</taxon>
        <taxon>Pterygota</taxon>
        <taxon>Neoptera</taxon>
        <taxon>Paraneoptera</taxon>
        <taxon>Hemiptera</taxon>
        <taxon>Heteroptera</taxon>
        <taxon>Panheteroptera</taxon>
        <taxon>Cimicomorpha</taxon>
        <taxon>Miridae</taxon>
        <taxon>Mirini</taxon>
        <taxon>Apolygus</taxon>
    </lineage>
</organism>
<dbReference type="SUPFAM" id="SSF53720">
    <property type="entry name" value="ALDH-like"/>
    <property type="match status" value="1"/>
</dbReference>
<evidence type="ECO:0000256" key="1">
    <source>
        <dbReference type="ARBA" id="ARBA00005176"/>
    </source>
</evidence>
<dbReference type="EMBL" id="WIXP02000001">
    <property type="protein sequence ID" value="KAF6217357.1"/>
    <property type="molecule type" value="Genomic_DNA"/>
</dbReference>
<gene>
    <name evidence="6" type="ORF">GE061_001711</name>
</gene>
<feature type="domain" description="Aldehyde dehydrogenase" evidence="5">
    <location>
        <begin position="39"/>
        <end position="506"/>
    </location>
</feature>
<accession>A0A6A4K2K1</accession>
<proteinExistence type="inferred from homology"/>
<dbReference type="Gene3D" id="3.40.605.10">
    <property type="entry name" value="Aldehyde Dehydrogenase, Chain A, domain 1"/>
    <property type="match status" value="1"/>
</dbReference>
<dbReference type="PANTHER" id="PTHR43353">
    <property type="entry name" value="SUCCINATE-SEMIALDEHYDE DEHYDROGENASE, MITOCHONDRIAL"/>
    <property type="match status" value="1"/>
</dbReference>
<evidence type="ECO:0000313" key="6">
    <source>
        <dbReference type="EMBL" id="KAF6217357.1"/>
    </source>
</evidence>
<keyword evidence="3 4" id="KW-0560">Oxidoreductase</keyword>
<dbReference type="Gene3D" id="3.40.309.10">
    <property type="entry name" value="Aldehyde Dehydrogenase, Chain A, domain 2"/>
    <property type="match status" value="1"/>
</dbReference>
<comment type="pathway">
    <text evidence="1">Amino-acid degradation; 4-aminobutanoate degradation.</text>
</comment>
<dbReference type="InterPro" id="IPR029510">
    <property type="entry name" value="Ald_DH_CS_GLU"/>
</dbReference>
<dbReference type="InterPro" id="IPR016163">
    <property type="entry name" value="Ald_DH_C"/>
</dbReference>
<dbReference type="InterPro" id="IPR016162">
    <property type="entry name" value="Ald_DH_N"/>
</dbReference>